<dbReference type="AlphaFoldDB" id="A0A699WP01"/>
<evidence type="ECO:0000313" key="2">
    <source>
        <dbReference type="EMBL" id="GFD49472.1"/>
    </source>
</evidence>
<feature type="compositionally biased region" description="Basic and acidic residues" evidence="1">
    <location>
        <begin position="1"/>
        <end position="22"/>
    </location>
</feature>
<evidence type="ECO:0000256" key="1">
    <source>
        <dbReference type="SAM" id="MobiDB-lite"/>
    </source>
</evidence>
<feature type="non-terminal residue" evidence="2">
    <location>
        <position position="123"/>
    </location>
</feature>
<proteinExistence type="predicted"/>
<gene>
    <name evidence="2" type="ORF">Tci_921441</name>
</gene>
<dbReference type="EMBL" id="BKCJ011742156">
    <property type="protein sequence ID" value="GFD49472.1"/>
    <property type="molecule type" value="Genomic_DNA"/>
</dbReference>
<feature type="compositionally biased region" description="Low complexity" evidence="1">
    <location>
        <begin position="93"/>
        <end position="104"/>
    </location>
</feature>
<name>A0A699WP01_TANCI</name>
<feature type="compositionally biased region" description="Polar residues" evidence="1">
    <location>
        <begin position="110"/>
        <end position="123"/>
    </location>
</feature>
<feature type="region of interest" description="Disordered" evidence="1">
    <location>
        <begin position="1"/>
        <end position="24"/>
    </location>
</feature>
<organism evidence="2">
    <name type="scientific">Tanacetum cinerariifolium</name>
    <name type="common">Dalmatian daisy</name>
    <name type="synonym">Chrysanthemum cinerariifolium</name>
    <dbReference type="NCBI Taxonomy" id="118510"/>
    <lineage>
        <taxon>Eukaryota</taxon>
        <taxon>Viridiplantae</taxon>
        <taxon>Streptophyta</taxon>
        <taxon>Embryophyta</taxon>
        <taxon>Tracheophyta</taxon>
        <taxon>Spermatophyta</taxon>
        <taxon>Magnoliopsida</taxon>
        <taxon>eudicotyledons</taxon>
        <taxon>Gunneridae</taxon>
        <taxon>Pentapetalae</taxon>
        <taxon>asterids</taxon>
        <taxon>campanulids</taxon>
        <taxon>Asterales</taxon>
        <taxon>Asteraceae</taxon>
        <taxon>Asteroideae</taxon>
        <taxon>Anthemideae</taxon>
        <taxon>Anthemidinae</taxon>
        <taxon>Tanacetum</taxon>
    </lineage>
</organism>
<accession>A0A699WP01</accession>
<feature type="region of interest" description="Disordered" evidence="1">
    <location>
        <begin position="50"/>
        <end position="123"/>
    </location>
</feature>
<protein>
    <submittedName>
        <fullName evidence="2">Uncharacterized protein</fullName>
    </submittedName>
</protein>
<comment type="caution">
    <text evidence="2">The sequence shown here is derived from an EMBL/GenBank/DDBJ whole genome shotgun (WGS) entry which is preliminary data.</text>
</comment>
<reference evidence="2" key="1">
    <citation type="journal article" date="2019" name="Sci. Rep.">
        <title>Draft genome of Tanacetum cinerariifolium, the natural source of mosquito coil.</title>
        <authorList>
            <person name="Yamashiro T."/>
            <person name="Shiraishi A."/>
            <person name="Satake H."/>
            <person name="Nakayama K."/>
        </authorList>
    </citation>
    <scope>NUCLEOTIDE SEQUENCE</scope>
</reference>
<feature type="non-terminal residue" evidence="2">
    <location>
        <position position="1"/>
    </location>
</feature>
<sequence>IIDGQEDLHAEEGEIQEGKDVTNENVMHSKKFSWGEEIRNAENLVASPIKQHMEDNNHVVTESPEGYRGESETLSKPPGFENFKQQKKHNSHHSSSSCPGAKSSRVSKPISKTFSNHGSMIEA</sequence>